<evidence type="ECO:0000256" key="1">
    <source>
        <dbReference type="ARBA" id="ARBA00022676"/>
    </source>
</evidence>
<keyword evidence="2 4" id="KW-0808">Transferase</keyword>
<dbReference type="Gene3D" id="3.40.50.2000">
    <property type="entry name" value="Glycogen Phosphorylase B"/>
    <property type="match status" value="2"/>
</dbReference>
<dbReference type="InterPro" id="IPR028098">
    <property type="entry name" value="Glyco_trans_4-like_N"/>
</dbReference>
<proteinExistence type="predicted"/>
<dbReference type="Proteomes" id="UP000183750">
    <property type="component" value="Unassembled WGS sequence"/>
</dbReference>
<dbReference type="EMBL" id="FNSQ01000005">
    <property type="protein sequence ID" value="SEB95803.1"/>
    <property type="molecule type" value="Genomic_DNA"/>
</dbReference>
<keyword evidence="1" id="KW-0328">Glycosyltransferase</keyword>
<dbReference type="AlphaFoldDB" id="A0A1H4NKL6"/>
<gene>
    <name evidence="4" type="ORF">SAMN04489807_2507</name>
</gene>
<evidence type="ECO:0000256" key="2">
    <source>
        <dbReference type="ARBA" id="ARBA00022679"/>
    </source>
</evidence>
<organism evidence="4 5">
    <name type="scientific">Microbacterium hydrocarbonoxydans</name>
    <dbReference type="NCBI Taxonomy" id="273678"/>
    <lineage>
        <taxon>Bacteria</taxon>
        <taxon>Bacillati</taxon>
        <taxon>Actinomycetota</taxon>
        <taxon>Actinomycetes</taxon>
        <taxon>Micrococcales</taxon>
        <taxon>Microbacteriaceae</taxon>
        <taxon>Microbacterium</taxon>
    </lineage>
</organism>
<keyword evidence="5" id="KW-1185">Reference proteome</keyword>
<name>A0A1H4NKL6_9MICO</name>
<evidence type="ECO:0000259" key="3">
    <source>
        <dbReference type="Pfam" id="PF13439"/>
    </source>
</evidence>
<dbReference type="GO" id="GO:0016757">
    <property type="term" value="F:glycosyltransferase activity"/>
    <property type="evidence" value="ECO:0007669"/>
    <property type="project" value="UniProtKB-KW"/>
</dbReference>
<evidence type="ECO:0000313" key="4">
    <source>
        <dbReference type="EMBL" id="SEB95803.1"/>
    </source>
</evidence>
<dbReference type="SUPFAM" id="SSF53756">
    <property type="entry name" value="UDP-Glycosyltransferase/glycogen phosphorylase"/>
    <property type="match status" value="1"/>
</dbReference>
<sequence length="394" mass="43661">MIASPRDDVAEEPVGSGEKPSLLILSFSPIRRDARVLKQVELFARTYDVVTCGYEESPSDDVRHVQLPSEARVDNPYGRFVSLRQYRLAYWRLAGVRLAWQALRSRRFDVVIANDVQAVPLALRLRPSGGVLADLHEYWPRLHEENPAWMRWISPYYRWICRKYVSKAAATSTVSRGLATEYDREFGFHPALVTNAAPFAALEPSAVSKPIRLVHSGAGLRNRDLGLMVDAVGASAADVTLDLYLTPNHPDYLDELRAKAATTGKVRVCDPVPYADLVATLNEYDVGLFVLPPANFSYRHALPNKFFDFIQARLGVIVGPSPELEPYVRDHDIGMVTAEPDAASLTACIDALTEVDVARFKRNASSSARQLSAEESMGPWTEAVATLAAKAGHR</sequence>
<protein>
    <submittedName>
        <fullName evidence="4">Glycosyl transferase 4-like domain-containing protein</fullName>
    </submittedName>
</protein>
<evidence type="ECO:0000313" key="5">
    <source>
        <dbReference type="Proteomes" id="UP000183750"/>
    </source>
</evidence>
<accession>A0A1H4NKL6</accession>
<reference evidence="5" key="1">
    <citation type="submission" date="2016-10" db="EMBL/GenBank/DDBJ databases">
        <authorList>
            <person name="Varghese N."/>
            <person name="Submissions S."/>
        </authorList>
    </citation>
    <scope>NUCLEOTIDE SEQUENCE [LARGE SCALE GENOMIC DNA]</scope>
    <source>
        <strain evidence="5">DSM 16089</strain>
    </source>
</reference>
<dbReference type="Pfam" id="PF13439">
    <property type="entry name" value="Glyco_transf_4"/>
    <property type="match status" value="1"/>
</dbReference>
<feature type="domain" description="Glycosyltransferase subfamily 4-like N-terminal" evidence="3">
    <location>
        <begin position="48"/>
        <end position="192"/>
    </location>
</feature>
<dbReference type="RefSeq" id="WP_060927288.1">
    <property type="nucleotide sequence ID" value="NZ_FNSQ01000005.1"/>
</dbReference>